<feature type="binding site" evidence="6">
    <location>
        <begin position="187"/>
        <end position="194"/>
    </location>
    <ligand>
        <name>ATP</name>
        <dbReference type="ChEBI" id="CHEBI:30616"/>
    </ligand>
</feature>
<dbReference type="SMART" id="SM00129">
    <property type="entry name" value="KISc"/>
    <property type="match status" value="1"/>
</dbReference>
<feature type="coiled-coil region" evidence="7">
    <location>
        <begin position="786"/>
        <end position="872"/>
    </location>
</feature>
<dbReference type="GO" id="GO:0007052">
    <property type="term" value="P:mitotic spindle organization"/>
    <property type="evidence" value="ECO:0007669"/>
    <property type="project" value="TreeGrafter"/>
</dbReference>
<evidence type="ECO:0000313" key="11">
    <source>
        <dbReference type="Proteomes" id="UP000736335"/>
    </source>
</evidence>
<feature type="coiled-coil region" evidence="7">
    <location>
        <begin position="1241"/>
        <end position="1458"/>
    </location>
</feature>
<dbReference type="OrthoDB" id="3176171at2759"/>
<evidence type="ECO:0000256" key="4">
    <source>
        <dbReference type="ARBA" id="ARBA00022840"/>
    </source>
</evidence>
<comment type="similarity">
    <text evidence="6">Belongs to the TRAFAC class myosin-kinesin ATPase superfamily. Kinesin family.</text>
</comment>
<dbReference type="PANTHER" id="PTHR47969">
    <property type="entry name" value="CHROMOSOME-ASSOCIATED KINESIN KIF4A-RELATED"/>
    <property type="match status" value="1"/>
</dbReference>
<feature type="coiled-coil region" evidence="7">
    <location>
        <begin position="1995"/>
        <end position="2107"/>
    </location>
</feature>
<dbReference type="PROSITE" id="PS50067">
    <property type="entry name" value="KINESIN_MOTOR_2"/>
    <property type="match status" value="1"/>
</dbReference>
<evidence type="ECO:0000256" key="8">
    <source>
        <dbReference type="SAM" id="MobiDB-lite"/>
    </source>
</evidence>
<feature type="compositionally biased region" description="Pro residues" evidence="8">
    <location>
        <begin position="339"/>
        <end position="352"/>
    </location>
</feature>
<feature type="region of interest" description="Disordered" evidence="8">
    <location>
        <begin position="1106"/>
        <end position="1140"/>
    </location>
</feature>
<feature type="region of interest" description="Disordered" evidence="8">
    <location>
        <begin position="336"/>
        <end position="389"/>
    </location>
</feature>
<feature type="region of interest" description="Disordered" evidence="8">
    <location>
        <begin position="571"/>
        <end position="594"/>
    </location>
</feature>
<feature type="region of interest" description="Disordered" evidence="8">
    <location>
        <begin position="897"/>
        <end position="924"/>
    </location>
</feature>
<feature type="coiled-coil region" evidence="7">
    <location>
        <begin position="1065"/>
        <end position="1099"/>
    </location>
</feature>
<dbReference type="Proteomes" id="UP000736335">
    <property type="component" value="Unassembled WGS sequence"/>
</dbReference>
<keyword evidence="5 7" id="KW-0175">Coiled coil</keyword>
<feature type="region of interest" description="Disordered" evidence="8">
    <location>
        <begin position="974"/>
        <end position="1016"/>
    </location>
</feature>
<keyword evidence="11" id="KW-1185">Reference proteome</keyword>
<keyword evidence="6" id="KW-0505">Motor protein</keyword>
<feature type="domain" description="Kinesin motor" evidence="9">
    <location>
        <begin position="85"/>
        <end position="539"/>
    </location>
</feature>
<dbReference type="InterPro" id="IPR036961">
    <property type="entry name" value="Kinesin_motor_dom_sf"/>
</dbReference>
<dbReference type="GO" id="GO:0003777">
    <property type="term" value="F:microtubule motor activity"/>
    <property type="evidence" value="ECO:0007669"/>
    <property type="project" value="InterPro"/>
</dbReference>
<gene>
    <name evidence="10" type="ORF">BJ322DRAFT_1011889</name>
</gene>
<feature type="compositionally biased region" description="Low complexity" evidence="8">
    <location>
        <begin position="355"/>
        <end position="365"/>
    </location>
</feature>
<dbReference type="InterPro" id="IPR019821">
    <property type="entry name" value="Kinesin_motor_CS"/>
</dbReference>
<dbReference type="Gene3D" id="1.10.287.1490">
    <property type="match status" value="1"/>
</dbReference>
<evidence type="ECO:0000259" key="9">
    <source>
        <dbReference type="PROSITE" id="PS50067"/>
    </source>
</evidence>
<comment type="subcellular location">
    <subcellularLocation>
        <location evidence="1">Cytoplasm</location>
    </subcellularLocation>
</comment>
<evidence type="ECO:0000256" key="2">
    <source>
        <dbReference type="ARBA" id="ARBA00022490"/>
    </source>
</evidence>
<evidence type="ECO:0000256" key="3">
    <source>
        <dbReference type="ARBA" id="ARBA00022741"/>
    </source>
</evidence>
<dbReference type="GO" id="GO:0008017">
    <property type="term" value="F:microtubule binding"/>
    <property type="evidence" value="ECO:0007669"/>
    <property type="project" value="InterPro"/>
</dbReference>
<keyword evidence="3 6" id="KW-0547">Nucleotide-binding</keyword>
<reference evidence="10" key="2">
    <citation type="submission" date="2020-11" db="EMBL/GenBank/DDBJ databases">
        <authorList>
            <consortium name="DOE Joint Genome Institute"/>
            <person name="Kuo A."/>
            <person name="Miyauchi S."/>
            <person name="Kiss E."/>
            <person name="Drula E."/>
            <person name="Kohler A."/>
            <person name="Sanchez-Garcia M."/>
            <person name="Andreopoulos B."/>
            <person name="Barry K.W."/>
            <person name="Bonito G."/>
            <person name="Buee M."/>
            <person name="Carver A."/>
            <person name="Chen C."/>
            <person name="Cichocki N."/>
            <person name="Clum A."/>
            <person name="Culley D."/>
            <person name="Crous P.W."/>
            <person name="Fauchery L."/>
            <person name="Girlanda M."/>
            <person name="Hayes R."/>
            <person name="Keri Z."/>
            <person name="Labutti K."/>
            <person name="Lipzen A."/>
            <person name="Lombard V."/>
            <person name="Magnuson J."/>
            <person name="Maillard F."/>
            <person name="Morin E."/>
            <person name="Murat C."/>
            <person name="Nolan M."/>
            <person name="Ohm R."/>
            <person name="Pangilinan J."/>
            <person name="Pereira M."/>
            <person name="Perotto S."/>
            <person name="Peter M."/>
            <person name="Riley R."/>
            <person name="Sitrit Y."/>
            <person name="Stielow B."/>
            <person name="Szollosi G."/>
            <person name="Zifcakova L."/>
            <person name="Stursova M."/>
            <person name="Spatafora J.W."/>
            <person name="Tedersoo L."/>
            <person name="Vaario L.-M."/>
            <person name="Yamada A."/>
            <person name="Yan M."/>
            <person name="Wang P."/>
            <person name="Xu J."/>
            <person name="Bruns T."/>
            <person name="Baldrian P."/>
            <person name="Vilgalys R."/>
            <person name="Henrissat B."/>
            <person name="Grigoriev I.V."/>
            <person name="Hibbett D."/>
            <person name="Nagy L.G."/>
            <person name="Martin F.M."/>
        </authorList>
    </citation>
    <scope>NUCLEOTIDE SEQUENCE</scope>
    <source>
        <strain evidence="10">UH-Tt-Lm1</strain>
    </source>
</reference>
<protein>
    <submittedName>
        <fullName evidence="10">Kinesin-domain-containing protein</fullName>
    </submittedName>
</protein>
<dbReference type="InterPro" id="IPR027640">
    <property type="entry name" value="Kinesin-like_fam"/>
</dbReference>
<dbReference type="InterPro" id="IPR027417">
    <property type="entry name" value="P-loop_NTPase"/>
</dbReference>
<evidence type="ECO:0000256" key="6">
    <source>
        <dbReference type="PROSITE-ProRule" id="PRU00283"/>
    </source>
</evidence>
<evidence type="ECO:0000256" key="5">
    <source>
        <dbReference type="ARBA" id="ARBA00023054"/>
    </source>
</evidence>
<organism evidence="10 11">
    <name type="scientific">Thelephora terrestris</name>
    <dbReference type="NCBI Taxonomy" id="56493"/>
    <lineage>
        <taxon>Eukaryota</taxon>
        <taxon>Fungi</taxon>
        <taxon>Dikarya</taxon>
        <taxon>Basidiomycota</taxon>
        <taxon>Agaricomycotina</taxon>
        <taxon>Agaricomycetes</taxon>
        <taxon>Thelephorales</taxon>
        <taxon>Thelephoraceae</taxon>
        <taxon>Thelephora</taxon>
    </lineage>
</organism>
<feature type="compositionally biased region" description="Low complexity" evidence="8">
    <location>
        <begin position="375"/>
        <end position="388"/>
    </location>
</feature>
<feature type="compositionally biased region" description="Pro residues" evidence="8">
    <location>
        <begin position="1908"/>
        <end position="1926"/>
    </location>
</feature>
<reference evidence="10" key="1">
    <citation type="journal article" date="2020" name="Nat. Commun.">
        <title>Large-scale genome sequencing of mycorrhizal fungi provides insights into the early evolution of symbiotic traits.</title>
        <authorList>
            <person name="Miyauchi S."/>
            <person name="Kiss E."/>
            <person name="Kuo A."/>
            <person name="Drula E."/>
            <person name="Kohler A."/>
            <person name="Sanchez-Garcia M."/>
            <person name="Morin E."/>
            <person name="Andreopoulos B."/>
            <person name="Barry K.W."/>
            <person name="Bonito G."/>
            <person name="Buee M."/>
            <person name="Carver A."/>
            <person name="Chen C."/>
            <person name="Cichocki N."/>
            <person name="Clum A."/>
            <person name="Culley D."/>
            <person name="Crous P.W."/>
            <person name="Fauchery L."/>
            <person name="Girlanda M."/>
            <person name="Hayes R.D."/>
            <person name="Keri Z."/>
            <person name="LaButti K."/>
            <person name="Lipzen A."/>
            <person name="Lombard V."/>
            <person name="Magnuson J."/>
            <person name="Maillard F."/>
            <person name="Murat C."/>
            <person name="Nolan M."/>
            <person name="Ohm R.A."/>
            <person name="Pangilinan J."/>
            <person name="Pereira M.F."/>
            <person name="Perotto S."/>
            <person name="Peter M."/>
            <person name="Pfister S."/>
            <person name="Riley R."/>
            <person name="Sitrit Y."/>
            <person name="Stielow J.B."/>
            <person name="Szollosi G."/>
            <person name="Zifcakova L."/>
            <person name="Stursova M."/>
            <person name="Spatafora J.W."/>
            <person name="Tedersoo L."/>
            <person name="Vaario L.M."/>
            <person name="Yamada A."/>
            <person name="Yan M."/>
            <person name="Wang P."/>
            <person name="Xu J."/>
            <person name="Bruns T."/>
            <person name="Baldrian P."/>
            <person name="Vilgalys R."/>
            <person name="Dunand C."/>
            <person name="Henrissat B."/>
            <person name="Grigoriev I.V."/>
            <person name="Hibbett D."/>
            <person name="Nagy L.G."/>
            <person name="Martin F.M."/>
        </authorList>
    </citation>
    <scope>NUCLEOTIDE SEQUENCE</scope>
    <source>
        <strain evidence="10">UH-Tt-Lm1</strain>
    </source>
</reference>
<dbReference type="PROSITE" id="PS00411">
    <property type="entry name" value="KINESIN_MOTOR_1"/>
    <property type="match status" value="1"/>
</dbReference>
<feature type="coiled-coil region" evidence="7">
    <location>
        <begin position="1683"/>
        <end position="1761"/>
    </location>
</feature>
<dbReference type="GO" id="GO:0005737">
    <property type="term" value="C:cytoplasm"/>
    <property type="evidence" value="ECO:0007669"/>
    <property type="project" value="UniProtKB-SubCell"/>
</dbReference>
<dbReference type="Pfam" id="PF00225">
    <property type="entry name" value="Kinesin"/>
    <property type="match status" value="2"/>
</dbReference>
<evidence type="ECO:0000256" key="7">
    <source>
        <dbReference type="SAM" id="Coils"/>
    </source>
</evidence>
<sequence>MPSFELTELGTCHRFGQHPHLTLLPLFPLPPPLPYNPYIPASLICIWLHSPRRWLSPTARQEQQRAFKSVSLPVSPTTHIPSFIPSNPALRIRPTNNHDIATIPPRFQRTIVNPLSATSVSVDPLSANSAQNSTPSAPQTVASKKQQFTFDQVHGPNTTQHAVFTSTANPLISRFLEGFNCTILAYGQTSSGKTHTMTGIDLDANPTDPDNGMGIIPRAVATIFARARELREERAGAWNFNIKGSFIEIYNEDLLDLLADEHSANGRRDVQIREDKRGTIIWDGLREVNVKNTPEVMTLLRKGTSIRRTNETDMNAQSSRSHAIFSLTLIQKKYVGTNPLPPRSSSPLPPGGPGRSPSRLARPGSMIAGPSNRVSSPTPGRPGTPSFSAALNRSSLQASGLRPPSSLGFHHADHDSAESIASADGDWVTVVSKFHFVDLAGSERLKRTAAQGDRIKEGISINSGLLALGNVISALGDPSRVKSNTASYVPYRDSKLTRLLQDSLGGNAHTLMIACVSPTEWNAAETINTLKYANRARNIKNRAVVNEREEGWDDVEWLQNMVTRLRKELKGLKEGGPANQSDSGAPSSFKLGHTPASSIATITSSESHTTPASGRMLAQMAELRNNYEDLREQFTQRTEELTRLRRELAEKSSRSSNVGGQMNRYEEIVGPVIEEYEKTISAMEAELSLNRAALRHTNEMYDEKEEEFSTLQERHSATEMYVEELRSRAARLAEREASTEASLLLDLEERLKQYDESSLTSSESMGSLKREITQYKEAETHSAQYIADLESRLLRADESILDLQQAVEHLEKEAGRRREEVEVLQNRLTSLAKDGQSWRDDLEEREERVKDLERKMIELETKKNDAAEERARLGEIVEEVAKARRSLQLPKGITINGSGLVSVGSSRPDTPVSTAPPSETPQTLAEGNADAQLLTLQQTHTATLADLSNVTAKYRDALREIQDLSSQLEEVKLSQGLAPSESLERSGTLDTLGNTSGAVRRKPVRNTSDGSGTRRPFFRHAASAESLHSSSFSSRPNLSISVSPSSLLDGANGVDGSAVNSGKSAASLEKEIMRLQDVLKEREAEIALLEESLKASETKANHLPAAINDVTPTGDHSECENRGGRTTPVSSSPIPSVNLSPKTMNQFRAIRSSLDFGEPDGVDSVPSLGQDNLLERLNELMRSMAQKESSHKEVVDDLNGQLYQVKKQHDELQTLSRDQIHNMSAEIEAIGSKHTEALAKLEEVACREAELTESIRKAQETHAAEVEALRAQHAEALKLKEVEVDELINRLKAEHEEILLQQLAAAAADLEKAHKDHAEAFGKLKAEHEEELKRRDEEIQELLAKEKQAHEESLAAALASHASVISLKDNQYAAAQKRLEEAEKAVRTAKSEHSTALEVLAADHAVSLKAKDSELSEKVAKTEEEHYDVLTKLRQDHSEAIERQVNEASIAMERLKEEHASQLQVAEISRDGSLSESQSAQEKVIRELREAHSKAISQKEANFTQDLERLKAEHEKVLSSTVELHTSALEKARSDHAAALSKLQAESQAESTRLGKLVEDAKAGLAVFERQVAERLEASQKDAAEQQVLILQEVERGHEQVINKLKGSHQTALREAERKALDEQAKLHQSHLQEVDRLKEDHTVALAELKATLLASHTQDRQDFEAEVERQHQSLIDAHSSHVSELESNAQELADLNRSHEGAIAQLLSDQQSAAENRQSALAALEAQHLQAIEKLRTEHGDNLTREQEKWKASIAELEARHNQELSSITKELTVLSSSSSEATALHERYLQDLAAKESELKDTQAERDDLALELSRLREELEKASREQSTLLNEAAKRQSLVDELEKHRSVLAETQEWLQKVKDEKDAIQLEKNKQEALLRDLQVQVTRSPSPPNNTPRSRQTMIPPAKPPPPTPPPSIPPPPAPRLDTFATASPLSTINSMTSSRELNLDSPATPATSLAPSLQDSTIPAVDPKVVQQLDQQTKTIGEQAAMIKTLNKQLTHCESDLQTHMDEVNRLENTLADSEKNLRKARMHATELARERDSLNAQMASLRNDLEEAKREVTIVRRSVVEEKQSLENRLDEERRAKERVRAQLDSRMEEVQKRKSKFVCL</sequence>
<name>A0A9P6H771_9AGAM</name>
<feature type="coiled-coil region" evidence="7">
    <location>
        <begin position="613"/>
        <end position="742"/>
    </location>
</feature>
<feature type="region of interest" description="Disordered" evidence="8">
    <location>
        <begin position="124"/>
        <end position="144"/>
    </location>
</feature>
<keyword evidence="4 6" id="KW-0067">ATP-binding</keyword>
<comment type="caution">
    <text evidence="10">The sequence shown here is derived from an EMBL/GenBank/DDBJ whole genome shotgun (WGS) entry which is preliminary data.</text>
</comment>
<proteinExistence type="inferred from homology"/>
<dbReference type="PRINTS" id="PR00380">
    <property type="entry name" value="KINESINHEAVY"/>
</dbReference>
<keyword evidence="2" id="KW-0963">Cytoplasm</keyword>
<evidence type="ECO:0000313" key="10">
    <source>
        <dbReference type="EMBL" id="KAF9780579.1"/>
    </source>
</evidence>
<evidence type="ECO:0000256" key="1">
    <source>
        <dbReference type="ARBA" id="ARBA00004496"/>
    </source>
</evidence>
<dbReference type="InterPro" id="IPR001752">
    <property type="entry name" value="Kinesin_motor_dom"/>
</dbReference>
<dbReference type="EMBL" id="WIUZ02000016">
    <property type="protein sequence ID" value="KAF9780579.1"/>
    <property type="molecule type" value="Genomic_DNA"/>
</dbReference>
<dbReference type="GO" id="GO:0005524">
    <property type="term" value="F:ATP binding"/>
    <property type="evidence" value="ECO:0007669"/>
    <property type="project" value="UniProtKB-UniRule"/>
</dbReference>
<feature type="region of interest" description="Disordered" evidence="8">
    <location>
        <begin position="1944"/>
        <end position="1967"/>
    </location>
</feature>
<dbReference type="GO" id="GO:0051231">
    <property type="term" value="P:spindle elongation"/>
    <property type="evidence" value="ECO:0007669"/>
    <property type="project" value="TreeGrafter"/>
</dbReference>
<dbReference type="SUPFAM" id="SSF52540">
    <property type="entry name" value="P-loop containing nucleoside triphosphate hydrolases"/>
    <property type="match status" value="1"/>
</dbReference>
<dbReference type="PANTHER" id="PTHR47969:SF15">
    <property type="entry name" value="CHROMOSOME-ASSOCIATED KINESIN KIF4A-RELATED"/>
    <property type="match status" value="1"/>
</dbReference>
<dbReference type="GO" id="GO:0005875">
    <property type="term" value="C:microtubule associated complex"/>
    <property type="evidence" value="ECO:0007669"/>
    <property type="project" value="TreeGrafter"/>
</dbReference>
<dbReference type="Gene3D" id="3.40.850.10">
    <property type="entry name" value="Kinesin motor domain"/>
    <property type="match status" value="1"/>
</dbReference>
<feature type="compositionally biased region" description="Polar residues" evidence="8">
    <location>
        <begin position="988"/>
        <end position="997"/>
    </location>
</feature>
<feature type="compositionally biased region" description="Polar residues" evidence="8">
    <location>
        <begin position="1956"/>
        <end position="1967"/>
    </location>
</feature>
<accession>A0A9P6H771</accession>
<dbReference type="GO" id="GO:0007018">
    <property type="term" value="P:microtubule-based movement"/>
    <property type="evidence" value="ECO:0007669"/>
    <property type="project" value="InterPro"/>
</dbReference>
<feature type="compositionally biased region" description="Low complexity" evidence="8">
    <location>
        <begin position="1128"/>
        <end position="1140"/>
    </location>
</feature>
<feature type="coiled-coil region" evidence="7">
    <location>
        <begin position="947"/>
        <end position="974"/>
    </location>
</feature>
<feature type="region of interest" description="Disordered" evidence="8">
    <location>
        <begin position="1883"/>
        <end position="1931"/>
    </location>
</feature>